<gene>
    <name evidence="5" type="ORF">HGP29_21425</name>
</gene>
<dbReference type="SMART" id="SM00871">
    <property type="entry name" value="AraC_E_bind"/>
    <property type="match status" value="1"/>
</dbReference>
<dbReference type="RefSeq" id="WP_168884490.1">
    <property type="nucleotide sequence ID" value="NZ_JABAIL010000008.1"/>
</dbReference>
<keyword evidence="3" id="KW-0804">Transcription</keyword>
<reference evidence="5 6" key="1">
    <citation type="submission" date="2020-04" db="EMBL/GenBank/DDBJ databases">
        <title>Flammeovirga sp. SR4, a novel species isolated from seawater.</title>
        <authorList>
            <person name="Wang X."/>
        </authorList>
    </citation>
    <scope>NUCLEOTIDE SEQUENCE [LARGE SCALE GENOMIC DNA]</scope>
    <source>
        <strain evidence="5 6">SR4</strain>
    </source>
</reference>
<dbReference type="InterPro" id="IPR011256">
    <property type="entry name" value="Reg_factor_effector_dom_sf"/>
</dbReference>
<dbReference type="SMART" id="SM00342">
    <property type="entry name" value="HTH_ARAC"/>
    <property type="match status" value="1"/>
</dbReference>
<dbReference type="InterPro" id="IPR018060">
    <property type="entry name" value="HTH_AraC"/>
</dbReference>
<dbReference type="EMBL" id="JABAIL010000008">
    <property type="protein sequence ID" value="NLR93776.1"/>
    <property type="molecule type" value="Genomic_DNA"/>
</dbReference>
<dbReference type="InterPro" id="IPR029442">
    <property type="entry name" value="GyrI-like"/>
</dbReference>
<dbReference type="InterPro" id="IPR050908">
    <property type="entry name" value="SmbC-like"/>
</dbReference>
<protein>
    <submittedName>
        <fullName evidence="5">AraC family transcriptional regulator</fullName>
    </submittedName>
</protein>
<keyword evidence="2" id="KW-0238">DNA-binding</keyword>
<keyword evidence="1" id="KW-0805">Transcription regulation</keyword>
<dbReference type="Pfam" id="PF12833">
    <property type="entry name" value="HTH_18"/>
    <property type="match status" value="1"/>
</dbReference>
<dbReference type="GO" id="GO:0043565">
    <property type="term" value="F:sequence-specific DNA binding"/>
    <property type="evidence" value="ECO:0007669"/>
    <property type="project" value="InterPro"/>
</dbReference>
<evidence type="ECO:0000256" key="3">
    <source>
        <dbReference type="ARBA" id="ARBA00023163"/>
    </source>
</evidence>
<dbReference type="PANTHER" id="PTHR40055:SF1">
    <property type="entry name" value="TRANSCRIPTIONAL REGULATOR YGIV-RELATED"/>
    <property type="match status" value="1"/>
</dbReference>
<dbReference type="InterPro" id="IPR018062">
    <property type="entry name" value="HTH_AraC-typ_CS"/>
</dbReference>
<dbReference type="PROSITE" id="PS00041">
    <property type="entry name" value="HTH_ARAC_FAMILY_1"/>
    <property type="match status" value="1"/>
</dbReference>
<evidence type="ECO:0000256" key="1">
    <source>
        <dbReference type="ARBA" id="ARBA00023015"/>
    </source>
</evidence>
<dbReference type="GO" id="GO:0003700">
    <property type="term" value="F:DNA-binding transcription factor activity"/>
    <property type="evidence" value="ECO:0007669"/>
    <property type="project" value="InterPro"/>
</dbReference>
<evidence type="ECO:0000313" key="5">
    <source>
        <dbReference type="EMBL" id="NLR93776.1"/>
    </source>
</evidence>
<sequence>MKKETHNEYQKSLNSVIDYINDNLDQHIDLKVLAEIANISEFHFHRIFKALIGESVGSYTNRIRLETAAGLLRGTAHSLLVIAEKTGYSNQQSLSKAFKKHFGITPSAFRNIESFFTSKFNVNKIKSLEIQPEVRHVKSSHLTYLRVIADYNDQEESYKAWFKLWDYAMNHQLINGENELIGFNLDDPTITKKDRCRYYACISTEHAVKPFGEFGYLLLEEGKYAVFTIKGAYSQLDELYDFIYQSWVFESDYILRDSWPFEKYLNTIEEVEEKDLLTEIYIPIL</sequence>
<evidence type="ECO:0000256" key="2">
    <source>
        <dbReference type="ARBA" id="ARBA00023125"/>
    </source>
</evidence>
<comment type="caution">
    <text evidence="5">The sequence shown here is derived from an EMBL/GenBank/DDBJ whole genome shotgun (WGS) entry which is preliminary data.</text>
</comment>
<dbReference type="PROSITE" id="PS01124">
    <property type="entry name" value="HTH_ARAC_FAMILY_2"/>
    <property type="match status" value="1"/>
</dbReference>
<evidence type="ECO:0000259" key="4">
    <source>
        <dbReference type="PROSITE" id="PS01124"/>
    </source>
</evidence>
<dbReference type="Gene3D" id="1.10.10.60">
    <property type="entry name" value="Homeodomain-like"/>
    <property type="match status" value="2"/>
</dbReference>
<feature type="domain" description="HTH araC/xylS-type" evidence="4">
    <location>
        <begin position="14"/>
        <end position="112"/>
    </location>
</feature>
<accession>A0A7X8SP30</accession>
<dbReference type="PANTHER" id="PTHR40055">
    <property type="entry name" value="TRANSCRIPTIONAL REGULATOR YGIV-RELATED"/>
    <property type="match status" value="1"/>
</dbReference>
<dbReference type="InterPro" id="IPR009057">
    <property type="entry name" value="Homeodomain-like_sf"/>
</dbReference>
<evidence type="ECO:0000313" key="6">
    <source>
        <dbReference type="Proteomes" id="UP000585050"/>
    </source>
</evidence>
<dbReference type="AlphaFoldDB" id="A0A7X8SP30"/>
<keyword evidence="6" id="KW-1185">Reference proteome</keyword>
<dbReference type="Pfam" id="PF06445">
    <property type="entry name" value="GyrI-like"/>
    <property type="match status" value="1"/>
</dbReference>
<dbReference type="Gene3D" id="3.20.80.10">
    <property type="entry name" value="Regulatory factor, effector binding domain"/>
    <property type="match status" value="1"/>
</dbReference>
<dbReference type="InterPro" id="IPR010499">
    <property type="entry name" value="AraC_E-bd"/>
</dbReference>
<dbReference type="Proteomes" id="UP000585050">
    <property type="component" value="Unassembled WGS sequence"/>
</dbReference>
<organism evidence="5 6">
    <name type="scientific">Flammeovirga agarivorans</name>
    <dbReference type="NCBI Taxonomy" id="2726742"/>
    <lineage>
        <taxon>Bacteria</taxon>
        <taxon>Pseudomonadati</taxon>
        <taxon>Bacteroidota</taxon>
        <taxon>Cytophagia</taxon>
        <taxon>Cytophagales</taxon>
        <taxon>Flammeovirgaceae</taxon>
        <taxon>Flammeovirga</taxon>
    </lineage>
</organism>
<dbReference type="SUPFAM" id="SSF46689">
    <property type="entry name" value="Homeodomain-like"/>
    <property type="match status" value="2"/>
</dbReference>
<name>A0A7X8SP30_9BACT</name>
<proteinExistence type="predicted"/>
<dbReference type="SUPFAM" id="SSF55136">
    <property type="entry name" value="Probable bacterial effector-binding domain"/>
    <property type="match status" value="1"/>
</dbReference>